<evidence type="ECO:0000259" key="4">
    <source>
        <dbReference type="PROSITE" id="PS51379"/>
    </source>
</evidence>
<dbReference type="PANTHER" id="PTHR43122:SF1">
    <property type="entry name" value="IRON-SULFUR-BINDING PROTEIN"/>
    <property type="match status" value="1"/>
</dbReference>
<reference evidence="6" key="1">
    <citation type="journal article" date="2019" name="Int. J. Syst. Evol. Microbiol.">
        <title>The Global Catalogue of Microorganisms (GCM) 10K type strain sequencing project: providing services to taxonomists for standard genome sequencing and annotation.</title>
        <authorList>
            <consortium name="The Broad Institute Genomics Platform"/>
            <consortium name="The Broad Institute Genome Sequencing Center for Infectious Disease"/>
            <person name="Wu L."/>
            <person name="Ma J."/>
        </authorList>
    </citation>
    <scope>NUCLEOTIDE SEQUENCE [LARGE SCALE GENOMIC DNA]</scope>
    <source>
        <strain evidence="6">JCM 17986</strain>
    </source>
</reference>
<keyword evidence="6" id="KW-1185">Reference proteome</keyword>
<protein>
    <recommendedName>
        <fullName evidence="4">4Fe-4S ferredoxin-type domain-containing protein</fullName>
    </recommendedName>
</protein>
<name>A0ABP9HIU6_9ACTN</name>
<comment type="caution">
    <text evidence="5">The sequence shown here is derived from an EMBL/GenBank/DDBJ whole genome shotgun (WGS) entry which is preliminary data.</text>
</comment>
<dbReference type="PANTHER" id="PTHR43122">
    <property type="entry name" value="FERREDOXIN SUBUNIT OF PYRUVATE:FLAVODOXIN OXIDOREDUCTASE-RELATED"/>
    <property type="match status" value="1"/>
</dbReference>
<keyword evidence="1" id="KW-0479">Metal-binding</keyword>
<proteinExistence type="predicted"/>
<dbReference type="PROSITE" id="PS00198">
    <property type="entry name" value="4FE4S_FER_1"/>
    <property type="match status" value="2"/>
</dbReference>
<accession>A0ABP9HIU6</accession>
<evidence type="ECO:0000313" key="5">
    <source>
        <dbReference type="EMBL" id="GAA4971646.1"/>
    </source>
</evidence>
<organism evidence="5 6">
    <name type="scientific">Yinghuangia aomiensis</name>
    <dbReference type="NCBI Taxonomy" id="676205"/>
    <lineage>
        <taxon>Bacteria</taxon>
        <taxon>Bacillati</taxon>
        <taxon>Actinomycetota</taxon>
        <taxon>Actinomycetes</taxon>
        <taxon>Kitasatosporales</taxon>
        <taxon>Streptomycetaceae</taxon>
        <taxon>Yinghuangia</taxon>
    </lineage>
</organism>
<keyword evidence="3" id="KW-0411">Iron-sulfur</keyword>
<dbReference type="PROSITE" id="PS51379">
    <property type="entry name" value="4FE4S_FER_2"/>
    <property type="match status" value="2"/>
</dbReference>
<sequence length="91" mass="9900">MSESPDEPAVSLGTLVIDTEACKGCELCIDACPPRVLRMTTNEVNERGYRYPQLLPGCIACKACTAICPDFVFQVYRYTEPQTHDTAGGPA</sequence>
<evidence type="ECO:0000256" key="3">
    <source>
        <dbReference type="ARBA" id="ARBA00023014"/>
    </source>
</evidence>
<dbReference type="RefSeq" id="WP_345677109.1">
    <property type="nucleotide sequence ID" value="NZ_BAABHS010000014.1"/>
</dbReference>
<dbReference type="SUPFAM" id="SSF54862">
    <property type="entry name" value="4Fe-4S ferredoxins"/>
    <property type="match status" value="1"/>
</dbReference>
<evidence type="ECO:0000256" key="1">
    <source>
        <dbReference type="ARBA" id="ARBA00022723"/>
    </source>
</evidence>
<dbReference type="Proteomes" id="UP001500466">
    <property type="component" value="Unassembled WGS sequence"/>
</dbReference>
<keyword evidence="2" id="KW-0408">Iron</keyword>
<gene>
    <name evidence="5" type="ORF">GCM10023205_42000</name>
</gene>
<dbReference type="InterPro" id="IPR017896">
    <property type="entry name" value="4Fe4S_Fe-S-bd"/>
</dbReference>
<dbReference type="Pfam" id="PF13237">
    <property type="entry name" value="Fer4_10"/>
    <property type="match status" value="1"/>
</dbReference>
<feature type="domain" description="4Fe-4S ferredoxin-type" evidence="4">
    <location>
        <begin position="50"/>
        <end position="78"/>
    </location>
</feature>
<evidence type="ECO:0000256" key="2">
    <source>
        <dbReference type="ARBA" id="ARBA00023004"/>
    </source>
</evidence>
<dbReference type="EMBL" id="BAABHS010000014">
    <property type="protein sequence ID" value="GAA4971646.1"/>
    <property type="molecule type" value="Genomic_DNA"/>
</dbReference>
<dbReference type="Gene3D" id="3.30.70.20">
    <property type="match status" value="1"/>
</dbReference>
<evidence type="ECO:0000313" key="6">
    <source>
        <dbReference type="Proteomes" id="UP001500466"/>
    </source>
</evidence>
<feature type="domain" description="4Fe-4S ferredoxin-type" evidence="4">
    <location>
        <begin position="13"/>
        <end position="42"/>
    </location>
</feature>
<dbReference type="InterPro" id="IPR017900">
    <property type="entry name" value="4Fe4S_Fe_S_CS"/>
</dbReference>